<evidence type="ECO:0000256" key="4">
    <source>
        <dbReference type="ARBA" id="ARBA00022692"/>
    </source>
</evidence>
<dbReference type="AlphaFoldDB" id="A0A6F8Y586"/>
<evidence type="ECO:0000259" key="8">
    <source>
        <dbReference type="PROSITE" id="PS50850"/>
    </source>
</evidence>
<feature type="transmembrane region" description="Helical" evidence="7">
    <location>
        <begin position="294"/>
        <end position="311"/>
    </location>
</feature>
<dbReference type="InterPro" id="IPR020846">
    <property type="entry name" value="MFS_dom"/>
</dbReference>
<keyword evidence="4 7" id="KW-0812">Transmembrane</keyword>
<keyword evidence="5 7" id="KW-1133">Transmembrane helix</keyword>
<dbReference type="Gene3D" id="1.20.1250.20">
    <property type="entry name" value="MFS general substrate transporter like domains"/>
    <property type="match status" value="1"/>
</dbReference>
<feature type="transmembrane region" description="Helical" evidence="7">
    <location>
        <begin position="223"/>
        <end position="245"/>
    </location>
</feature>
<dbReference type="PANTHER" id="PTHR23513">
    <property type="entry name" value="INTEGRAL MEMBRANE EFFLUX PROTEIN-RELATED"/>
    <property type="match status" value="1"/>
</dbReference>
<dbReference type="GO" id="GO:0005886">
    <property type="term" value="C:plasma membrane"/>
    <property type="evidence" value="ECO:0007669"/>
    <property type="project" value="UniProtKB-SubCell"/>
</dbReference>
<evidence type="ECO:0000256" key="2">
    <source>
        <dbReference type="ARBA" id="ARBA00022448"/>
    </source>
</evidence>
<feature type="transmembrane region" description="Helical" evidence="7">
    <location>
        <begin position="380"/>
        <end position="408"/>
    </location>
</feature>
<feature type="transmembrane region" description="Helical" evidence="7">
    <location>
        <begin position="54"/>
        <end position="74"/>
    </location>
</feature>
<sequence length="417" mass="43629">MTQSLTRRWAIDVRPLSVPAYRRMWVGNAFSFFGFQLTAVAVPVEMFAITEDSFWVGLLGIAGLVPLMVFGLWGGAVADAVDRRRLLLASSTLMWASTGGLLLQALLRVGSPTLLLGLVAIQTVAFAISSPTRQAIIPRLVGPELVPAANTLSFTTTSGSAVAGPLAAGLIFATFGTEDGLPIAYAADALFFAISFWATLRLPPIPPGDERATMGLRSVVDGIRYLATTPVLLLSFAIDLIAMVFAMPRALFPQVAEERFGGGAAVGWLFSAIAIGSVVGGLTSGWIGRVRRQGVALTAAVVAWGIAIGVSGFAHQLWLVVLLLAFAGAADLVSAVYRQSILQTYAPDRYQGRLQGVFITVVAGGPRLGDLRAGAMAGPWGVTLAWAGGGFAAAVLALALVLVFPALLRYKLSSADG</sequence>
<protein>
    <submittedName>
        <fullName evidence="9">MFS transporter</fullName>
    </submittedName>
</protein>
<proteinExistence type="predicted"/>
<accession>A0A6F8Y586</accession>
<evidence type="ECO:0000256" key="1">
    <source>
        <dbReference type="ARBA" id="ARBA00004429"/>
    </source>
</evidence>
<dbReference type="InterPro" id="IPR010290">
    <property type="entry name" value="TM_effector"/>
</dbReference>
<name>A0A6F8Y586_9ACTN</name>
<dbReference type="RefSeq" id="WP_232072284.1">
    <property type="nucleotide sequence ID" value="NZ_AP022870.1"/>
</dbReference>
<evidence type="ECO:0000313" key="9">
    <source>
        <dbReference type="EMBL" id="BCB81148.1"/>
    </source>
</evidence>
<dbReference type="KEGG" id="pfla:Pflav_075580"/>
<feature type="transmembrane region" description="Helical" evidence="7">
    <location>
        <begin position="317"/>
        <end position="338"/>
    </location>
</feature>
<dbReference type="InterPro" id="IPR036259">
    <property type="entry name" value="MFS_trans_sf"/>
</dbReference>
<keyword evidence="2" id="KW-0813">Transport</keyword>
<dbReference type="GO" id="GO:0022857">
    <property type="term" value="F:transmembrane transporter activity"/>
    <property type="evidence" value="ECO:0007669"/>
    <property type="project" value="InterPro"/>
</dbReference>
<feature type="transmembrane region" description="Helical" evidence="7">
    <location>
        <begin position="265"/>
        <end position="287"/>
    </location>
</feature>
<evidence type="ECO:0000313" key="10">
    <source>
        <dbReference type="Proteomes" id="UP000502508"/>
    </source>
</evidence>
<feature type="transmembrane region" description="Helical" evidence="7">
    <location>
        <begin position="86"/>
        <end position="107"/>
    </location>
</feature>
<feature type="transmembrane region" description="Helical" evidence="7">
    <location>
        <begin position="181"/>
        <end position="202"/>
    </location>
</feature>
<dbReference type="Proteomes" id="UP000502508">
    <property type="component" value="Chromosome"/>
</dbReference>
<evidence type="ECO:0000256" key="3">
    <source>
        <dbReference type="ARBA" id="ARBA00022475"/>
    </source>
</evidence>
<feature type="transmembrane region" description="Helical" evidence="7">
    <location>
        <begin position="24"/>
        <end position="42"/>
    </location>
</feature>
<feature type="transmembrane region" description="Helical" evidence="7">
    <location>
        <begin position="152"/>
        <end position="175"/>
    </location>
</feature>
<dbReference type="PROSITE" id="PS50850">
    <property type="entry name" value="MFS"/>
    <property type="match status" value="1"/>
</dbReference>
<dbReference type="PANTHER" id="PTHR23513:SF9">
    <property type="entry name" value="ENTEROBACTIN EXPORTER ENTS"/>
    <property type="match status" value="1"/>
</dbReference>
<keyword evidence="10" id="KW-1185">Reference proteome</keyword>
<reference evidence="9 10" key="1">
    <citation type="submission" date="2020-03" db="EMBL/GenBank/DDBJ databases">
        <title>Whole genome shotgun sequence of Phytohabitans flavus NBRC 107702.</title>
        <authorList>
            <person name="Komaki H."/>
            <person name="Tamura T."/>
        </authorList>
    </citation>
    <scope>NUCLEOTIDE SEQUENCE [LARGE SCALE GENOMIC DNA]</scope>
    <source>
        <strain evidence="9 10">NBRC 107702</strain>
    </source>
</reference>
<evidence type="ECO:0000256" key="5">
    <source>
        <dbReference type="ARBA" id="ARBA00022989"/>
    </source>
</evidence>
<reference evidence="9 10" key="2">
    <citation type="submission" date="2020-03" db="EMBL/GenBank/DDBJ databases">
        <authorList>
            <person name="Ichikawa N."/>
            <person name="Kimura A."/>
            <person name="Kitahashi Y."/>
            <person name="Uohara A."/>
        </authorList>
    </citation>
    <scope>NUCLEOTIDE SEQUENCE [LARGE SCALE GENOMIC DNA]</scope>
    <source>
        <strain evidence="9 10">NBRC 107702</strain>
    </source>
</reference>
<evidence type="ECO:0000256" key="7">
    <source>
        <dbReference type="SAM" id="Phobius"/>
    </source>
</evidence>
<evidence type="ECO:0000256" key="6">
    <source>
        <dbReference type="ARBA" id="ARBA00023136"/>
    </source>
</evidence>
<dbReference type="SUPFAM" id="SSF103473">
    <property type="entry name" value="MFS general substrate transporter"/>
    <property type="match status" value="1"/>
</dbReference>
<gene>
    <name evidence="9" type="ORF">Pflav_075580</name>
</gene>
<keyword evidence="6 7" id="KW-0472">Membrane</keyword>
<keyword evidence="3" id="KW-1003">Cell membrane</keyword>
<dbReference type="EMBL" id="AP022870">
    <property type="protein sequence ID" value="BCB81148.1"/>
    <property type="molecule type" value="Genomic_DNA"/>
</dbReference>
<dbReference type="CDD" id="cd06173">
    <property type="entry name" value="MFS_MefA_like"/>
    <property type="match status" value="1"/>
</dbReference>
<feature type="transmembrane region" description="Helical" evidence="7">
    <location>
        <begin position="113"/>
        <end position="131"/>
    </location>
</feature>
<comment type="subcellular location">
    <subcellularLocation>
        <location evidence="1">Cell inner membrane</location>
        <topology evidence="1">Multi-pass membrane protein</topology>
    </subcellularLocation>
</comment>
<organism evidence="9 10">
    <name type="scientific">Phytohabitans flavus</name>
    <dbReference type="NCBI Taxonomy" id="1076124"/>
    <lineage>
        <taxon>Bacteria</taxon>
        <taxon>Bacillati</taxon>
        <taxon>Actinomycetota</taxon>
        <taxon>Actinomycetes</taxon>
        <taxon>Micromonosporales</taxon>
        <taxon>Micromonosporaceae</taxon>
    </lineage>
</organism>
<dbReference type="Pfam" id="PF05977">
    <property type="entry name" value="MFS_3"/>
    <property type="match status" value="1"/>
</dbReference>
<feature type="domain" description="Major facilitator superfamily (MFS) profile" evidence="8">
    <location>
        <begin position="223"/>
        <end position="417"/>
    </location>
</feature>